<reference evidence="1 2" key="1">
    <citation type="submission" date="2011-04" db="EMBL/GenBank/DDBJ databases">
        <authorList>
            <person name="Muzny D."/>
            <person name="Qin X."/>
            <person name="Deng J."/>
            <person name="Jiang H."/>
            <person name="Liu Y."/>
            <person name="Qu J."/>
            <person name="Song X.-Z."/>
            <person name="Zhang L."/>
            <person name="Thornton R."/>
            <person name="Coyle M."/>
            <person name="Francisco L."/>
            <person name="Jackson L."/>
            <person name="Javaid M."/>
            <person name="Korchina V."/>
            <person name="Kovar C."/>
            <person name="Mata R."/>
            <person name="Mathew T."/>
            <person name="Ngo R."/>
            <person name="Nguyen L."/>
            <person name="Nguyen N."/>
            <person name="Okwuonu G."/>
            <person name="Ongeri F."/>
            <person name="Pham C."/>
            <person name="Simmons D."/>
            <person name="Wilczek-Boney K."/>
            <person name="Hale W."/>
            <person name="Jakkamsetti A."/>
            <person name="Pham P."/>
            <person name="Ruth R."/>
            <person name="San Lucas F."/>
            <person name="Warren J."/>
            <person name="Zhang J."/>
            <person name="Zhao Z."/>
            <person name="Zhou C."/>
            <person name="Zhu D."/>
            <person name="Lee S."/>
            <person name="Bess C."/>
            <person name="Blankenburg K."/>
            <person name="Forbes L."/>
            <person name="Fu Q."/>
            <person name="Gubbala S."/>
            <person name="Hirani K."/>
            <person name="Jayaseelan J.C."/>
            <person name="Lara F."/>
            <person name="Munidasa M."/>
            <person name="Palculict T."/>
            <person name="Patil S."/>
            <person name="Pu L.-L."/>
            <person name="Saada N."/>
            <person name="Tang L."/>
            <person name="Weissenberger G."/>
            <person name="Zhu Y."/>
            <person name="Hemphill L."/>
            <person name="Shang Y."/>
            <person name="Youmans B."/>
            <person name="Ayvaz T."/>
            <person name="Ross M."/>
            <person name="Santibanez J."/>
            <person name="Aqrawi P."/>
            <person name="Gross S."/>
            <person name="Joshi V."/>
            <person name="Fowler G."/>
            <person name="Nazareth L."/>
            <person name="Reid J."/>
            <person name="Worley K."/>
            <person name="Petrosino J."/>
            <person name="Highlander S."/>
            <person name="Gibbs R."/>
        </authorList>
    </citation>
    <scope>NUCLEOTIDE SEQUENCE [LARGE SCALE GENOMIC DNA]</scope>
    <source>
        <strain evidence="1 2">DSM 2778</strain>
    </source>
</reference>
<dbReference type="Proteomes" id="UP000004067">
    <property type="component" value="Unassembled WGS sequence"/>
</dbReference>
<accession>F5RN53</accession>
<comment type="caution">
    <text evidence="1">The sequence shown here is derived from an EMBL/GenBank/DDBJ whole genome shotgun (WGS) entry which is preliminary data.</text>
</comment>
<sequence>MDVAHAVLFAKKIDILRITADYSSAKFEIKIFLEQAGKSTGGGIIYLE</sequence>
<organism evidence="1 2">
    <name type="scientific">Centipeda periodontii DSM 2778</name>
    <dbReference type="NCBI Taxonomy" id="888060"/>
    <lineage>
        <taxon>Bacteria</taxon>
        <taxon>Bacillati</taxon>
        <taxon>Bacillota</taxon>
        <taxon>Negativicutes</taxon>
        <taxon>Selenomonadales</taxon>
        <taxon>Selenomonadaceae</taxon>
        <taxon>Centipeda</taxon>
    </lineage>
</organism>
<evidence type="ECO:0000313" key="2">
    <source>
        <dbReference type="Proteomes" id="UP000004067"/>
    </source>
</evidence>
<protein>
    <submittedName>
        <fullName evidence="1">Uncharacterized protein</fullName>
    </submittedName>
</protein>
<evidence type="ECO:0000313" key="1">
    <source>
        <dbReference type="EMBL" id="EGK59185.1"/>
    </source>
</evidence>
<dbReference type="STRING" id="888060.HMPREF9081_1689"/>
<name>F5RN53_9FIRM</name>
<gene>
    <name evidence="1" type="ORF">HMPREF9081_1689</name>
</gene>
<proteinExistence type="predicted"/>
<keyword evidence="2" id="KW-1185">Reference proteome</keyword>
<dbReference type="EMBL" id="AFHQ01000038">
    <property type="protein sequence ID" value="EGK59185.1"/>
    <property type="molecule type" value="Genomic_DNA"/>
</dbReference>
<dbReference type="AlphaFoldDB" id="F5RN53"/>
<dbReference type="HOGENOM" id="CLU_3150892_0_0_9"/>